<comment type="caution">
    <text evidence="1">The sequence shown here is derived from an EMBL/GenBank/DDBJ whole genome shotgun (WGS) entry which is preliminary data.</text>
</comment>
<dbReference type="Pfam" id="PF06486">
    <property type="entry name" value="DUF1093"/>
    <property type="match status" value="1"/>
</dbReference>
<dbReference type="EMBL" id="LXLT01000067">
    <property type="protein sequence ID" value="OFD71864.1"/>
    <property type="molecule type" value="Genomic_DNA"/>
</dbReference>
<sequence length="120" mass="13555">MKKLLLGLIGIFILVIGTTSFFHNEVTDRYNPLVKEDWVYVKAKESGRLSTVGTVAGDYKLTGYYASGEGRDVKFYAPSGLREGAYVKVKTKGEYIETFQEVQPNEIPKEIKEKLDKVKL</sequence>
<organism evidence="1 2">
    <name type="scientific">Bacillus mycoides</name>
    <dbReference type="NCBI Taxonomy" id="1405"/>
    <lineage>
        <taxon>Bacteria</taxon>
        <taxon>Bacillati</taxon>
        <taxon>Bacillota</taxon>
        <taxon>Bacilli</taxon>
        <taxon>Bacillales</taxon>
        <taxon>Bacillaceae</taxon>
        <taxon>Bacillus</taxon>
        <taxon>Bacillus cereus group</taxon>
    </lineage>
</organism>
<reference evidence="1 2" key="1">
    <citation type="submission" date="2016-05" db="EMBL/GenBank/DDBJ databases">
        <title>Bacillus thuringiensis and Bacillus weihenstephanensis as novel biocontrol agents of wilt causing Verticillium species.</title>
        <authorList>
            <person name="Hollensteiner J."/>
            <person name="Wemheuer F."/>
            <person name="Harting R."/>
            <person name="Kolarzyk A."/>
            <person name="Diaz-Valerio S."/>
            <person name="Poehlein A."/>
            <person name="Brzuszkiewicz E."/>
            <person name="Nesemann K."/>
            <person name="Braus-Stromeyer S."/>
            <person name="Braus G."/>
            <person name="Daniel R."/>
            <person name="Liesegang H."/>
        </authorList>
    </citation>
    <scope>NUCLEOTIDE SEQUENCE [LARGE SCALE GENOMIC DNA]</scope>
    <source>
        <strain evidence="1 2">GOE8</strain>
    </source>
</reference>
<protein>
    <recommendedName>
        <fullName evidence="3">YxeA family protein</fullName>
    </recommendedName>
</protein>
<dbReference type="PANTHER" id="PTHR36433:SF2">
    <property type="entry name" value="YXEA FAMILY PROTEIN"/>
    <property type="match status" value="1"/>
</dbReference>
<accession>A0A1E8B0P7</accession>
<dbReference type="InterPro" id="IPR036166">
    <property type="entry name" value="YxeA-like_sf"/>
</dbReference>
<proteinExistence type="predicted"/>
<dbReference type="PANTHER" id="PTHR36433">
    <property type="entry name" value="HYPOTHETICAL CYTOSOLIC PROTEIN"/>
    <property type="match status" value="1"/>
</dbReference>
<evidence type="ECO:0000313" key="2">
    <source>
        <dbReference type="Proteomes" id="UP000175706"/>
    </source>
</evidence>
<dbReference type="Proteomes" id="UP000175706">
    <property type="component" value="Unassembled WGS sequence"/>
</dbReference>
<dbReference type="AlphaFoldDB" id="A0A1E8B0P7"/>
<dbReference type="InterPro" id="IPR006542">
    <property type="entry name" value="DUF1093"/>
</dbReference>
<dbReference type="NCBIfam" id="TIGR01655">
    <property type="entry name" value="yxeA_fam"/>
    <property type="match status" value="1"/>
</dbReference>
<name>A0A1E8B0P7_BACMY</name>
<dbReference type="PATRIC" id="fig|86662.25.peg.5265"/>
<evidence type="ECO:0000313" key="1">
    <source>
        <dbReference type="EMBL" id="OFD71864.1"/>
    </source>
</evidence>
<evidence type="ECO:0008006" key="3">
    <source>
        <dbReference type="Google" id="ProtNLM"/>
    </source>
</evidence>
<gene>
    <name evidence="1" type="ORF">BWGOE8_51360</name>
</gene>
<dbReference type="RefSeq" id="WP_070145446.1">
    <property type="nucleotide sequence ID" value="NZ_LXLT01000067.1"/>
</dbReference>
<dbReference type="SUPFAM" id="SSF159121">
    <property type="entry name" value="BC4932-like"/>
    <property type="match status" value="1"/>
</dbReference>
<dbReference type="Gene3D" id="2.40.50.480">
    <property type="match status" value="1"/>
</dbReference>